<organism evidence="23 24">
    <name type="scientific">Ditylenchus dipsaci</name>
    <dbReference type="NCBI Taxonomy" id="166011"/>
    <lineage>
        <taxon>Eukaryota</taxon>
        <taxon>Metazoa</taxon>
        <taxon>Ecdysozoa</taxon>
        <taxon>Nematoda</taxon>
        <taxon>Chromadorea</taxon>
        <taxon>Rhabditida</taxon>
        <taxon>Tylenchina</taxon>
        <taxon>Tylenchomorpha</taxon>
        <taxon>Sphaerularioidea</taxon>
        <taxon>Anguinidae</taxon>
        <taxon>Anguininae</taxon>
        <taxon>Ditylenchus</taxon>
    </lineage>
</organism>
<accession>A0A915CRR3</accession>
<dbReference type="Pfam" id="PF04757">
    <property type="entry name" value="Pex2_Pex12"/>
    <property type="match status" value="1"/>
</dbReference>
<keyword evidence="15" id="KW-0862">Zinc</keyword>
<dbReference type="PANTHER" id="PTHR12896:SF1">
    <property type="entry name" value="ELONGATOR COMPLEX PROTEIN 4"/>
    <property type="match status" value="1"/>
</dbReference>
<dbReference type="PANTHER" id="PTHR12896">
    <property type="entry name" value="PAX6 NEIGHBOR PROTEIN PAXNEB"/>
    <property type="match status" value="1"/>
</dbReference>
<keyword evidence="17" id="KW-1133">Transmembrane helix</keyword>
<keyword evidence="14" id="KW-0863">Zinc-finger</keyword>
<evidence type="ECO:0000256" key="14">
    <source>
        <dbReference type="ARBA" id="ARBA00022771"/>
    </source>
</evidence>
<evidence type="ECO:0000256" key="8">
    <source>
        <dbReference type="ARBA" id="ARBA00020265"/>
    </source>
</evidence>
<dbReference type="InterPro" id="IPR006845">
    <property type="entry name" value="Pex_N"/>
</dbReference>
<evidence type="ECO:0000256" key="10">
    <source>
        <dbReference type="ARBA" id="ARBA00022490"/>
    </source>
</evidence>
<evidence type="ECO:0000256" key="20">
    <source>
        <dbReference type="ARBA" id="ARBA00023242"/>
    </source>
</evidence>
<evidence type="ECO:0000256" key="9">
    <source>
        <dbReference type="ARBA" id="ARBA00022448"/>
    </source>
</evidence>
<dbReference type="Proteomes" id="UP000887574">
    <property type="component" value="Unplaced"/>
</dbReference>
<dbReference type="GO" id="GO:0008270">
    <property type="term" value="F:zinc ion binding"/>
    <property type="evidence" value="ECO:0007669"/>
    <property type="project" value="UniProtKB-KW"/>
</dbReference>
<name>A0A915CRR3_9BILA</name>
<evidence type="ECO:0000256" key="5">
    <source>
        <dbReference type="ARBA" id="ARBA00005043"/>
    </source>
</evidence>
<dbReference type="AlphaFoldDB" id="A0A915CRR3"/>
<keyword evidence="20" id="KW-0539">Nucleus</keyword>
<feature type="region of interest" description="Disordered" evidence="21">
    <location>
        <begin position="599"/>
        <end position="618"/>
    </location>
</feature>
<keyword evidence="10" id="KW-0963">Cytoplasm</keyword>
<evidence type="ECO:0000256" key="15">
    <source>
        <dbReference type="ARBA" id="ARBA00022833"/>
    </source>
</evidence>
<dbReference type="WBParaSite" id="jg11938">
    <property type="protein sequence ID" value="jg11938"/>
    <property type="gene ID" value="jg11938"/>
</dbReference>
<evidence type="ECO:0000256" key="2">
    <source>
        <dbReference type="ARBA" id="ARBA00004496"/>
    </source>
</evidence>
<dbReference type="Pfam" id="PF05625">
    <property type="entry name" value="PAXNEB"/>
    <property type="match status" value="1"/>
</dbReference>
<reference evidence="24" key="1">
    <citation type="submission" date="2022-11" db="UniProtKB">
        <authorList>
            <consortium name="WormBaseParasite"/>
        </authorList>
    </citation>
    <scope>IDENTIFICATION</scope>
</reference>
<evidence type="ECO:0000256" key="19">
    <source>
        <dbReference type="ARBA" id="ARBA00023140"/>
    </source>
</evidence>
<evidence type="ECO:0000259" key="22">
    <source>
        <dbReference type="Pfam" id="PF04757"/>
    </source>
</evidence>
<proteinExistence type="inferred from homology"/>
<evidence type="ECO:0000313" key="24">
    <source>
        <dbReference type="WBParaSite" id="jg11938"/>
    </source>
</evidence>
<evidence type="ECO:0000256" key="21">
    <source>
        <dbReference type="SAM" id="MobiDB-lite"/>
    </source>
</evidence>
<evidence type="ECO:0000256" key="7">
    <source>
        <dbReference type="ARBA" id="ARBA00008704"/>
    </source>
</evidence>
<keyword evidence="16" id="KW-0653">Protein transport</keyword>
<dbReference type="GO" id="GO:0008023">
    <property type="term" value="C:transcription elongation factor complex"/>
    <property type="evidence" value="ECO:0007669"/>
    <property type="project" value="TreeGrafter"/>
</dbReference>
<feature type="domain" description="Pex N-terminal" evidence="22">
    <location>
        <begin position="18"/>
        <end position="199"/>
    </location>
</feature>
<evidence type="ECO:0000256" key="12">
    <source>
        <dbReference type="ARBA" id="ARBA00022694"/>
    </source>
</evidence>
<evidence type="ECO:0000256" key="13">
    <source>
        <dbReference type="ARBA" id="ARBA00022723"/>
    </source>
</evidence>
<keyword evidence="9" id="KW-0813">Transport</keyword>
<evidence type="ECO:0000256" key="11">
    <source>
        <dbReference type="ARBA" id="ARBA00022692"/>
    </source>
</evidence>
<evidence type="ECO:0000256" key="18">
    <source>
        <dbReference type="ARBA" id="ARBA00023136"/>
    </source>
</evidence>
<comment type="similarity">
    <text evidence="6">Belongs to the ELP4 family.</text>
</comment>
<evidence type="ECO:0000256" key="4">
    <source>
        <dbReference type="ARBA" id="ARBA00004906"/>
    </source>
</evidence>
<evidence type="ECO:0000256" key="16">
    <source>
        <dbReference type="ARBA" id="ARBA00022927"/>
    </source>
</evidence>
<protein>
    <recommendedName>
        <fullName evidence="8">Elongator complex protein 4</fullName>
    </recommendedName>
</protein>
<dbReference type="GO" id="GO:0033588">
    <property type="term" value="C:elongator holoenzyme complex"/>
    <property type="evidence" value="ECO:0007669"/>
    <property type="project" value="InterPro"/>
</dbReference>
<keyword evidence="19" id="KW-0576">Peroxisome</keyword>
<dbReference type="GO" id="GO:0005778">
    <property type="term" value="C:peroxisomal membrane"/>
    <property type="evidence" value="ECO:0007669"/>
    <property type="project" value="UniProtKB-SubCell"/>
</dbReference>
<keyword evidence="13" id="KW-0479">Metal-binding</keyword>
<dbReference type="GO" id="GO:0015031">
    <property type="term" value="P:protein transport"/>
    <property type="evidence" value="ECO:0007669"/>
    <property type="project" value="UniProtKB-KW"/>
</dbReference>
<keyword evidence="12" id="KW-0819">tRNA processing</keyword>
<comment type="subcellular location">
    <subcellularLocation>
        <location evidence="2">Cytoplasm</location>
    </subcellularLocation>
    <subcellularLocation>
        <location evidence="1">Nucleus</location>
    </subcellularLocation>
    <subcellularLocation>
        <location evidence="3">Peroxisome membrane</location>
        <topology evidence="3">Multi-pass membrane protein</topology>
    </subcellularLocation>
</comment>
<keyword evidence="23" id="KW-1185">Reference proteome</keyword>
<evidence type="ECO:0000313" key="23">
    <source>
        <dbReference type="Proteomes" id="UP000887574"/>
    </source>
</evidence>
<comment type="pathway">
    <text evidence="4">Protein modification; protein ubiquitination.</text>
</comment>
<dbReference type="InterPro" id="IPR027417">
    <property type="entry name" value="P-loop_NTPase"/>
</dbReference>
<dbReference type="GO" id="GO:0002098">
    <property type="term" value="P:tRNA wobble uridine modification"/>
    <property type="evidence" value="ECO:0007669"/>
    <property type="project" value="InterPro"/>
</dbReference>
<dbReference type="InterPro" id="IPR008728">
    <property type="entry name" value="Elongator_complex_protein_4"/>
</dbReference>
<keyword evidence="11" id="KW-0812">Transmembrane</keyword>
<keyword evidence="18" id="KW-0472">Membrane</keyword>
<dbReference type="Gene3D" id="3.40.50.300">
    <property type="entry name" value="P-loop containing nucleotide triphosphate hydrolases"/>
    <property type="match status" value="1"/>
</dbReference>
<evidence type="ECO:0000256" key="6">
    <source>
        <dbReference type="ARBA" id="ARBA00007573"/>
    </source>
</evidence>
<comment type="pathway">
    <text evidence="5">tRNA modification; 5-methoxycarbonylmethyl-2-thiouridine-tRNA biosynthesis.</text>
</comment>
<evidence type="ECO:0000256" key="3">
    <source>
        <dbReference type="ARBA" id="ARBA00004585"/>
    </source>
</evidence>
<evidence type="ECO:0000256" key="1">
    <source>
        <dbReference type="ARBA" id="ARBA00004123"/>
    </source>
</evidence>
<sequence>MNFYLAELSEIISSQRRDDEQIQLISEHLSSLTKFSLGDRAWIQCSRYLPNISKFLYYSFTNLLGLQTIGEEYLGLIQVSNQTSPKAVPFINRAVFILLESFGDIFMRKIVQRLHQVQLKKDANEKVTKVLMILLPLLENSTRLHQAIFFALHSKYYTIPKRLTSISYLSLRPQANMVARLFTFIGFSVLAQCLQPIILKIVNEVKNQSRHQFSQKIQTAKIYAEKALKGEHLCSVCLTRKLPVCIPCGIYFAGTVYWNMRKLRAHSQVLANVLITFKMNRIEKPARIPGTKLKNRCLVAFLGTEALDALITDGAPNTSITVIDECTTTKFSSPIFRCFLAEGVTEKHSIFLACPTSSQTSHLLNNLPAKSTENASKSSSNIQSDDNFRIAWRYSGVKEVESSVGNTQSRQKFDLSKKMVENQSTEMTVFTFESDCSSYSQLWNQLRIQMEKPEFSVEKTGEGNTDQNLLRVLICDVNSPLWDTTEMDLPKFLVYLKSFCRHINCLVMLGVDTGLMSDRLKTNVVRVADTVFQLEYVSEEDQKAMSLFQKFDGRLKILKLPSIYSACPTNRPECLDLVFCLKLRFFEVKIFHLPPAIQENESSKNSPMSSCQRIQNEF</sequence>
<evidence type="ECO:0000256" key="17">
    <source>
        <dbReference type="ARBA" id="ARBA00022989"/>
    </source>
</evidence>
<comment type="similarity">
    <text evidence="7">Belongs to the pex2/pex10/pex12 family.</text>
</comment>